<dbReference type="PANTHER" id="PTHR30024">
    <property type="entry name" value="ALIPHATIC SULFONATES-BINDING PROTEIN-RELATED"/>
    <property type="match status" value="1"/>
</dbReference>
<dbReference type="SUPFAM" id="SSF53850">
    <property type="entry name" value="Periplasmic binding protein-like II"/>
    <property type="match status" value="1"/>
</dbReference>
<keyword evidence="8" id="KW-1185">Reference proteome</keyword>
<dbReference type="GO" id="GO:0042918">
    <property type="term" value="P:alkanesulfonate transmembrane transport"/>
    <property type="evidence" value="ECO:0007669"/>
    <property type="project" value="TreeGrafter"/>
</dbReference>
<dbReference type="EMBL" id="NNRN01000062">
    <property type="protein sequence ID" value="OYR24841.1"/>
    <property type="molecule type" value="Genomic_DNA"/>
</dbReference>
<dbReference type="AlphaFoldDB" id="A0A256GDY6"/>
<comment type="caution">
    <text evidence="6">The sequence shown here is derived from an EMBL/GenBank/DDBJ whole genome shotgun (WGS) entry which is preliminary data.</text>
</comment>
<dbReference type="EMBL" id="WBWF01000001">
    <property type="protein sequence ID" value="KAB2706618.1"/>
    <property type="molecule type" value="Genomic_DNA"/>
</dbReference>
<evidence type="ECO:0000313" key="6">
    <source>
        <dbReference type="EMBL" id="OYR24841.1"/>
    </source>
</evidence>
<dbReference type="InterPro" id="IPR015168">
    <property type="entry name" value="SsuA/THI5"/>
</dbReference>
<proteinExistence type="inferred from homology"/>
<evidence type="ECO:0000313" key="5">
    <source>
        <dbReference type="EMBL" id="KAB2706618.1"/>
    </source>
</evidence>
<dbReference type="GO" id="GO:0042597">
    <property type="term" value="C:periplasmic space"/>
    <property type="evidence" value="ECO:0007669"/>
    <property type="project" value="UniProtKB-SubCell"/>
</dbReference>
<name>A0A256GDY6_9HYPH</name>
<evidence type="ECO:0000256" key="3">
    <source>
        <dbReference type="ARBA" id="ARBA00022729"/>
    </source>
</evidence>
<reference evidence="5 8" key="2">
    <citation type="submission" date="2019-09" db="EMBL/GenBank/DDBJ databases">
        <title>Taxonomic organization of the family Brucellaceae based on a phylogenomic approach.</title>
        <authorList>
            <person name="Leclercq S."/>
            <person name="Cloeckaert A."/>
            <person name="Zygmunt M.S."/>
        </authorList>
    </citation>
    <scope>NUCLEOTIDE SEQUENCE [LARGE SCALE GENOMIC DNA]</scope>
    <source>
        <strain evidence="5 8">LUP23</strain>
    </source>
</reference>
<evidence type="ECO:0000313" key="7">
    <source>
        <dbReference type="Proteomes" id="UP000216363"/>
    </source>
</evidence>
<dbReference type="Pfam" id="PF09084">
    <property type="entry name" value="NMT1"/>
    <property type="match status" value="1"/>
</dbReference>
<dbReference type="Proteomes" id="UP000435957">
    <property type="component" value="Unassembled WGS sequence"/>
</dbReference>
<dbReference type="Proteomes" id="UP000216363">
    <property type="component" value="Unassembled WGS sequence"/>
</dbReference>
<gene>
    <name evidence="6" type="ORF">CES86_5131</name>
    <name evidence="5" type="ORF">F9L03_02835</name>
</gene>
<accession>A0A256GDY6</accession>
<reference evidence="6 7" key="1">
    <citation type="submission" date="2017-07" db="EMBL/GenBank/DDBJ databases">
        <title>Draft genome of Ochrobactrum lupini type strain LUP21.</title>
        <authorList>
            <person name="Krzyzanowska D.M."/>
            <person name="Jafra S."/>
        </authorList>
    </citation>
    <scope>NUCLEOTIDE SEQUENCE [LARGE SCALE GENOMIC DNA]</scope>
    <source>
        <strain evidence="6 7">LUP21</strain>
    </source>
</reference>
<dbReference type="RefSeq" id="WP_029927513.1">
    <property type="nucleotide sequence ID" value="NZ_JBHEEP010000001.1"/>
</dbReference>
<dbReference type="Gene3D" id="3.40.190.10">
    <property type="entry name" value="Periplasmic binding protein-like II"/>
    <property type="match status" value="2"/>
</dbReference>
<dbReference type="PANTHER" id="PTHR30024:SF47">
    <property type="entry name" value="TAURINE-BINDING PERIPLASMIC PROTEIN"/>
    <property type="match status" value="1"/>
</dbReference>
<comment type="similarity">
    <text evidence="2">Belongs to the bacterial solute-binding protein SsuA/TauA family.</text>
</comment>
<evidence type="ECO:0000256" key="2">
    <source>
        <dbReference type="ARBA" id="ARBA00010742"/>
    </source>
</evidence>
<evidence type="ECO:0000259" key="4">
    <source>
        <dbReference type="Pfam" id="PF09084"/>
    </source>
</evidence>
<evidence type="ECO:0000256" key="1">
    <source>
        <dbReference type="ARBA" id="ARBA00004418"/>
    </source>
</evidence>
<protein>
    <submittedName>
        <fullName evidence="5">ABC transporter substrate-binding protein</fullName>
    </submittedName>
    <submittedName>
        <fullName evidence="6">NMT1/THI5 like family protein</fullName>
    </submittedName>
</protein>
<evidence type="ECO:0000313" key="8">
    <source>
        <dbReference type="Proteomes" id="UP000435957"/>
    </source>
</evidence>
<organism evidence="6 7">
    <name type="scientific">Brucella lupini</name>
    <dbReference type="NCBI Taxonomy" id="255457"/>
    <lineage>
        <taxon>Bacteria</taxon>
        <taxon>Pseudomonadati</taxon>
        <taxon>Pseudomonadota</taxon>
        <taxon>Alphaproteobacteria</taxon>
        <taxon>Hyphomicrobiales</taxon>
        <taxon>Brucellaceae</taxon>
        <taxon>Brucella/Ochrobactrum group</taxon>
        <taxon>Brucella</taxon>
    </lineage>
</organism>
<sequence>MKISIDSCRHLFGAAFIGGAMVLGAGVAHAEKLTVIVGGMEKQIYLPAVLTEKLGYFKDEGLDVELINSRAGVDAENELLAGAAQAVVGFYDHTIDLQSKGKFIQSIVQFSQAPGEVELVSSKYADQIKSPGDFKGHTLGVTGLGSSTDFLTQYLAMRNGLKQGDYTLLPVGAGNTFIAAFKQDAVQAGMTTEPTVANMLKSGDAKVLVDMRTPDKTIEALGGPYPAASFYVQSAWLETHKEDAQKLANALVKTMRYIASHSGEEIADQMPKDYYVGDKDLYVKGLAEGKAQYTPDGRMPKDGPETVLKVLATFKKPLQEKQVDLSKTFTTEFVDKANATLDAAK</sequence>
<feature type="domain" description="SsuA/THI5-like" evidence="4">
    <location>
        <begin position="48"/>
        <end position="261"/>
    </location>
</feature>
<keyword evidence="3" id="KW-0732">Signal</keyword>
<comment type="subcellular location">
    <subcellularLocation>
        <location evidence="1">Periplasm</location>
    </subcellularLocation>
</comment>